<name>A0ABQ0ILP1_9ACTN</name>
<dbReference type="Proteomes" id="UP000035021">
    <property type="component" value="Unassembled WGS sequence"/>
</dbReference>
<gene>
    <name evidence="3" type="ORF">GP2_023_00020</name>
</gene>
<dbReference type="SUPFAM" id="SSF51735">
    <property type="entry name" value="NAD(P)-binding Rossmann-fold domains"/>
    <property type="match status" value="1"/>
</dbReference>
<reference evidence="3 4" key="1">
    <citation type="submission" date="2013-02" db="EMBL/GenBank/DDBJ databases">
        <title>Whole genome shotgun sequence of Gordonia paraffinivorans NBRC 108238.</title>
        <authorList>
            <person name="Isaki-Nakamura S."/>
            <person name="Hosoyama A."/>
            <person name="Tsuchikane K."/>
            <person name="Ando Y."/>
            <person name="Baba S."/>
            <person name="Ohji S."/>
            <person name="Hamada M."/>
            <person name="Tamura T."/>
            <person name="Yamazoe A."/>
            <person name="Yamazaki S."/>
            <person name="Fujita N."/>
        </authorList>
    </citation>
    <scope>NUCLEOTIDE SEQUENCE [LARGE SCALE GENOMIC DNA]</scope>
    <source>
        <strain evidence="3 4">NBRC 108238</strain>
    </source>
</reference>
<dbReference type="Gene3D" id="3.40.50.720">
    <property type="entry name" value="NAD(P)-binding Rossmann-like Domain"/>
    <property type="match status" value="1"/>
</dbReference>
<dbReference type="PANTHER" id="PTHR43477">
    <property type="entry name" value="DIHYDROANTICAPSIN 7-DEHYDROGENASE"/>
    <property type="match status" value="1"/>
</dbReference>
<evidence type="ECO:0000256" key="2">
    <source>
        <dbReference type="ARBA" id="ARBA00023002"/>
    </source>
</evidence>
<evidence type="ECO:0000313" key="3">
    <source>
        <dbReference type="EMBL" id="GAC84479.1"/>
    </source>
</evidence>
<dbReference type="Pfam" id="PF00106">
    <property type="entry name" value="adh_short"/>
    <property type="match status" value="1"/>
</dbReference>
<sequence>MTEAAATAPVPPEFATAAAVVVGGTGGVGLATARRFAEAGVRRIGLVGRNPERGAAAAETLRRRHPDLEVCFVAGDVNQPAVAQQLTDELAERLDGIDLLVNSTTGSANPALLHDIPIEAIPDIVNHQMLGPLLMSRAVLPLMREQRSGSIVNIASDAAKHPTPGETVIGAGMAAIVMFTRAMAMEAKRDGIRVNAITPSLITDSGGYERVMSEPFSARLFQKAARLAALGVAEPVDIAELACFLSSPAARRITGQVVSPNGRISA</sequence>
<dbReference type="InterPro" id="IPR036291">
    <property type="entry name" value="NAD(P)-bd_dom_sf"/>
</dbReference>
<organism evidence="3 4">
    <name type="scientific">Gordonia paraffinivorans NBRC 108238</name>
    <dbReference type="NCBI Taxonomy" id="1223543"/>
    <lineage>
        <taxon>Bacteria</taxon>
        <taxon>Bacillati</taxon>
        <taxon>Actinomycetota</taxon>
        <taxon>Actinomycetes</taxon>
        <taxon>Mycobacteriales</taxon>
        <taxon>Gordoniaceae</taxon>
        <taxon>Gordonia</taxon>
    </lineage>
</organism>
<evidence type="ECO:0000256" key="1">
    <source>
        <dbReference type="ARBA" id="ARBA00006484"/>
    </source>
</evidence>
<comment type="caution">
    <text evidence="3">The sequence shown here is derived from an EMBL/GenBank/DDBJ whole genome shotgun (WGS) entry which is preliminary data.</text>
</comment>
<dbReference type="PANTHER" id="PTHR43477:SF1">
    <property type="entry name" value="DIHYDROANTICAPSIN 7-DEHYDROGENASE"/>
    <property type="match status" value="1"/>
</dbReference>
<dbReference type="PRINTS" id="PR00081">
    <property type="entry name" value="GDHRDH"/>
</dbReference>
<keyword evidence="2" id="KW-0560">Oxidoreductase</keyword>
<comment type="similarity">
    <text evidence="1">Belongs to the short-chain dehydrogenases/reductases (SDR) family.</text>
</comment>
<proteinExistence type="inferred from homology"/>
<accession>A0ABQ0ILP1</accession>
<protein>
    <submittedName>
        <fullName evidence="3">Oxidoreductase</fullName>
    </submittedName>
</protein>
<evidence type="ECO:0000313" key="4">
    <source>
        <dbReference type="Proteomes" id="UP000035021"/>
    </source>
</evidence>
<dbReference type="InterPro" id="IPR051122">
    <property type="entry name" value="SDR_DHRS6-like"/>
</dbReference>
<keyword evidence="4" id="KW-1185">Reference proteome</keyword>
<dbReference type="CDD" id="cd05233">
    <property type="entry name" value="SDR_c"/>
    <property type="match status" value="1"/>
</dbReference>
<dbReference type="EMBL" id="BAOQ01000023">
    <property type="protein sequence ID" value="GAC84479.1"/>
    <property type="molecule type" value="Genomic_DNA"/>
</dbReference>
<dbReference type="RefSeq" id="WP_006900713.1">
    <property type="nucleotide sequence ID" value="NZ_BAOQ01000023.1"/>
</dbReference>
<dbReference type="InterPro" id="IPR002347">
    <property type="entry name" value="SDR_fam"/>
</dbReference>